<dbReference type="PROSITE" id="PS50983">
    <property type="entry name" value="FE_B12_PBP"/>
    <property type="match status" value="1"/>
</dbReference>
<reference evidence="3 4" key="1">
    <citation type="submission" date="2017-11" db="EMBL/GenBank/DDBJ databases">
        <title>Sphingomonas oleivorans sp. nov., isolated from oil-contaminated soil.</title>
        <authorList>
            <person name="Wang L."/>
            <person name="Chen L."/>
        </authorList>
    </citation>
    <scope>NUCLEOTIDE SEQUENCE [LARGE SCALE GENOMIC DNA]</scope>
    <source>
        <strain evidence="3 4">K101</strain>
    </source>
</reference>
<dbReference type="Proteomes" id="UP000241206">
    <property type="component" value="Unassembled WGS sequence"/>
</dbReference>
<evidence type="ECO:0000259" key="2">
    <source>
        <dbReference type="PROSITE" id="PS50983"/>
    </source>
</evidence>
<dbReference type="Gene3D" id="3.40.50.1980">
    <property type="entry name" value="Nitrogenase molybdenum iron protein domain"/>
    <property type="match status" value="2"/>
</dbReference>
<evidence type="ECO:0000256" key="1">
    <source>
        <dbReference type="SAM" id="SignalP"/>
    </source>
</evidence>
<dbReference type="PANTHER" id="PTHR30535">
    <property type="entry name" value="VITAMIN B12-BINDING PROTEIN"/>
    <property type="match status" value="1"/>
</dbReference>
<evidence type="ECO:0000313" key="3">
    <source>
        <dbReference type="EMBL" id="PTD27581.1"/>
    </source>
</evidence>
<feature type="domain" description="Fe/B12 periplasmic-binding" evidence="2">
    <location>
        <begin position="29"/>
        <end position="283"/>
    </location>
</feature>
<dbReference type="InterPro" id="IPR050902">
    <property type="entry name" value="ABC_Transporter_SBP"/>
</dbReference>
<evidence type="ECO:0000313" key="4">
    <source>
        <dbReference type="Proteomes" id="UP000241206"/>
    </source>
</evidence>
<proteinExistence type="predicted"/>
<protein>
    <submittedName>
        <fullName evidence="3">Iron ABC transporter</fullName>
    </submittedName>
</protein>
<dbReference type="EMBL" id="PHHF01000005">
    <property type="protein sequence ID" value="PTD27581.1"/>
    <property type="molecule type" value="Genomic_DNA"/>
</dbReference>
<sequence length="283" mass="29622">MKAIVLRLAAMSAACLPMTAGAASGPPQRIVSLNLCADQYLMALADPGQIAALSAFARDPAMSAGAALAARLPVARGNAEDVLSRKPDLILASPYRRRELLAAIKGGERITVNLPPAESYADILAQIRLVAAAVGHPDRGEALIRRMEADLATIPANGHGQVAAYYQRRGYMTGTGTLIDDLMARVGLVNLAGKLGKGPLARVSLEEMVAAAPDYLIVESATGTVADQGTEMLHHPALSRIARIALPQAWTVCGGPAYVAAARSLAEQVGRIRGARQLSAQRH</sequence>
<gene>
    <name evidence="3" type="ORF">CV103_01405</name>
</gene>
<name>A0A2T4I7Y4_9SPHN</name>
<organism evidence="3 4">
    <name type="scientific">Edaphosphingomonas fennica</name>
    <dbReference type="NCBI Taxonomy" id="114404"/>
    <lineage>
        <taxon>Bacteria</taxon>
        <taxon>Pseudomonadati</taxon>
        <taxon>Pseudomonadota</taxon>
        <taxon>Alphaproteobacteria</taxon>
        <taxon>Sphingomonadales</taxon>
        <taxon>Rhizorhabdaceae</taxon>
        <taxon>Edaphosphingomonas</taxon>
    </lineage>
</organism>
<feature type="chain" id="PRO_5015551459" evidence="1">
    <location>
        <begin position="23"/>
        <end position="283"/>
    </location>
</feature>
<keyword evidence="1" id="KW-0732">Signal</keyword>
<dbReference type="PANTHER" id="PTHR30535:SF34">
    <property type="entry name" value="MOLYBDATE-BINDING PROTEIN MOLA"/>
    <property type="match status" value="1"/>
</dbReference>
<dbReference type="Pfam" id="PF01497">
    <property type="entry name" value="Peripla_BP_2"/>
    <property type="match status" value="1"/>
</dbReference>
<dbReference type="AlphaFoldDB" id="A0A2T4I7Y4"/>
<comment type="caution">
    <text evidence="3">The sequence shown here is derived from an EMBL/GenBank/DDBJ whole genome shotgun (WGS) entry which is preliminary data.</text>
</comment>
<keyword evidence="4" id="KW-1185">Reference proteome</keyword>
<dbReference type="RefSeq" id="WP_107393738.1">
    <property type="nucleotide sequence ID" value="NZ_PHHF01000005.1"/>
</dbReference>
<dbReference type="SUPFAM" id="SSF53807">
    <property type="entry name" value="Helical backbone' metal receptor"/>
    <property type="match status" value="1"/>
</dbReference>
<dbReference type="InterPro" id="IPR002491">
    <property type="entry name" value="ABC_transptr_periplasmic_BD"/>
</dbReference>
<accession>A0A2T4I7Y4</accession>
<feature type="signal peptide" evidence="1">
    <location>
        <begin position="1"/>
        <end position="22"/>
    </location>
</feature>